<protein>
    <recommendedName>
        <fullName evidence="10">Alpha-1,3-glucosyltransferase</fullName>
        <ecNumber evidence="10">2.4.1.-</ecNumber>
    </recommendedName>
</protein>
<dbReference type="PANTHER" id="PTHR12413:SF1">
    <property type="entry name" value="DOLICHYL PYROPHOSPHATE MAN9GLCNAC2 ALPHA-1,3-GLUCOSYLTRANSFERASE"/>
    <property type="match status" value="1"/>
</dbReference>
<feature type="transmembrane region" description="Helical" evidence="10">
    <location>
        <begin position="271"/>
        <end position="293"/>
    </location>
</feature>
<dbReference type="OrthoDB" id="6333509at2759"/>
<reference evidence="11" key="1">
    <citation type="submission" date="2020-11" db="EMBL/GenBank/DDBJ databases">
        <authorList>
            <person name="Tran Van P."/>
        </authorList>
    </citation>
    <scope>NUCLEOTIDE SEQUENCE</scope>
</reference>
<dbReference type="EMBL" id="CAJPEX010001086">
    <property type="protein sequence ID" value="CAG0918164.1"/>
    <property type="molecule type" value="Genomic_DNA"/>
</dbReference>
<proteinExistence type="inferred from homology"/>
<keyword evidence="8 10" id="KW-1133">Transmembrane helix</keyword>
<evidence type="ECO:0000256" key="6">
    <source>
        <dbReference type="ARBA" id="ARBA00022692"/>
    </source>
</evidence>
<feature type="transmembrane region" description="Helical" evidence="10">
    <location>
        <begin position="107"/>
        <end position="135"/>
    </location>
</feature>
<dbReference type="EC" id="2.4.1.-" evidence="10"/>
<comment type="similarity">
    <text evidence="3 10">Belongs to the ALG6/ALG8 glucosyltransferase family.</text>
</comment>
<feature type="transmembrane region" description="Helical" evidence="10">
    <location>
        <begin position="386"/>
        <end position="407"/>
    </location>
</feature>
<feature type="transmembrane region" description="Helical" evidence="10">
    <location>
        <begin position="299"/>
        <end position="316"/>
    </location>
</feature>
<evidence type="ECO:0000256" key="4">
    <source>
        <dbReference type="ARBA" id="ARBA00022676"/>
    </source>
</evidence>
<keyword evidence="4 10" id="KW-0328">Glycosyltransferase</keyword>
<evidence type="ECO:0000256" key="9">
    <source>
        <dbReference type="ARBA" id="ARBA00023136"/>
    </source>
</evidence>
<evidence type="ECO:0000256" key="3">
    <source>
        <dbReference type="ARBA" id="ARBA00008715"/>
    </source>
</evidence>
<evidence type="ECO:0000256" key="5">
    <source>
        <dbReference type="ARBA" id="ARBA00022679"/>
    </source>
</evidence>
<evidence type="ECO:0000313" key="11">
    <source>
        <dbReference type="EMBL" id="CAD7278012.1"/>
    </source>
</evidence>
<evidence type="ECO:0000256" key="7">
    <source>
        <dbReference type="ARBA" id="ARBA00022824"/>
    </source>
</evidence>
<comment type="pathway">
    <text evidence="2 10">Protein modification; protein glycosylation.</text>
</comment>
<dbReference type="EMBL" id="OA883123">
    <property type="protein sequence ID" value="CAD7278012.1"/>
    <property type="molecule type" value="Genomic_DNA"/>
</dbReference>
<sequence length="462" mass="52728">MLGLRWMIACHPHSGQNAPPMYGDFEAQRHWMEVTYNLPISDWYQNTSKNDLGYWGLDYPPLTAYHSWVLGLVANTTAKEIVQLGVRGPETFAVKIFMRATVLATDLAVLFPATCAYFGSFSLLILALAAPALILIDHGHFQFNGASLGLALLAFSSMKRDRMIPAAIWFSLALNFKQMELYHSLPVFFYMLAWSFHRGRGLFSVSKIGLFVALVFGLMLMPWIVLGTQSLVAVMRRLFPFNRGLYESKVANFWCTINVLYKVNTSEMRSVMVPLCLVTTLAVALPSCVHLFVKPVFRNFKLTLFIVSLSFFLFSYHVHEKSILLAVLPSLMLLDDYPSVCVFFLFMSASSMFPLFVLDELLWAYFGITLIFSALLYFLRIRLRMFMWVVFVSGQFLNLASLFIPPPEKLPDLFAVVISAYSFTTFSAVLVYFYYEQFFGDQFPVDSRRVKTSSDEETKKIK</sequence>
<organism evidence="11">
    <name type="scientific">Notodromas monacha</name>
    <dbReference type="NCBI Taxonomy" id="399045"/>
    <lineage>
        <taxon>Eukaryota</taxon>
        <taxon>Metazoa</taxon>
        <taxon>Ecdysozoa</taxon>
        <taxon>Arthropoda</taxon>
        <taxon>Crustacea</taxon>
        <taxon>Oligostraca</taxon>
        <taxon>Ostracoda</taxon>
        <taxon>Podocopa</taxon>
        <taxon>Podocopida</taxon>
        <taxon>Cypridocopina</taxon>
        <taxon>Cypridoidea</taxon>
        <taxon>Cyprididae</taxon>
        <taxon>Notodromas</taxon>
    </lineage>
</organism>
<dbReference type="Pfam" id="PF03155">
    <property type="entry name" value="Alg6_Alg8"/>
    <property type="match status" value="1"/>
</dbReference>
<evidence type="ECO:0000256" key="2">
    <source>
        <dbReference type="ARBA" id="ARBA00004922"/>
    </source>
</evidence>
<gene>
    <name evidence="11" type="ORF">NMOB1V02_LOCUS5727</name>
</gene>
<evidence type="ECO:0000256" key="8">
    <source>
        <dbReference type="ARBA" id="ARBA00022989"/>
    </source>
</evidence>
<feature type="transmembrane region" description="Helical" evidence="10">
    <location>
        <begin position="179"/>
        <end position="196"/>
    </location>
</feature>
<accession>A0A7R9BMC8</accession>
<dbReference type="AlphaFoldDB" id="A0A7R9BMC8"/>
<evidence type="ECO:0000256" key="1">
    <source>
        <dbReference type="ARBA" id="ARBA00004477"/>
    </source>
</evidence>
<feature type="transmembrane region" description="Helical" evidence="10">
    <location>
        <begin position="413"/>
        <end position="435"/>
    </location>
</feature>
<keyword evidence="6 10" id="KW-0812">Transmembrane</keyword>
<keyword evidence="9 10" id="KW-0472">Membrane</keyword>
<evidence type="ECO:0000313" key="12">
    <source>
        <dbReference type="Proteomes" id="UP000678499"/>
    </source>
</evidence>
<keyword evidence="5 10" id="KW-0808">Transferase</keyword>
<keyword evidence="12" id="KW-1185">Reference proteome</keyword>
<dbReference type="InterPro" id="IPR004856">
    <property type="entry name" value="Glyco_trans_ALG6/ALG8"/>
</dbReference>
<dbReference type="Proteomes" id="UP000678499">
    <property type="component" value="Unassembled WGS sequence"/>
</dbReference>
<feature type="transmembrane region" description="Helical" evidence="10">
    <location>
        <begin position="141"/>
        <end position="158"/>
    </location>
</feature>
<feature type="transmembrane region" description="Helical" evidence="10">
    <location>
        <begin position="362"/>
        <end position="379"/>
    </location>
</feature>
<dbReference type="UniPathway" id="UPA00378"/>
<dbReference type="PANTHER" id="PTHR12413">
    <property type="entry name" value="DOLICHYL GLYCOSYLTRANSFERASE"/>
    <property type="match status" value="1"/>
</dbReference>
<evidence type="ECO:0000256" key="10">
    <source>
        <dbReference type="RuleBase" id="RU363110"/>
    </source>
</evidence>
<feature type="transmembrane region" description="Helical" evidence="10">
    <location>
        <begin position="208"/>
        <end position="234"/>
    </location>
</feature>
<dbReference type="GO" id="GO:0042281">
    <property type="term" value="F:dolichyl pyrophosphate Man9GlcNAc2 alpha-1,3-glucosyltransferase activity"/>
    <property type="evidence" value="ECO:0007669"/>
    <property type="project" value="TreeGrafter"/>
</dbReference>
<comment type="subcellular location">
    <subcellularLocation>
        <location evidence="1 10">Endoplasmic reticulum membrane</location>
        <topology evidence="1 10">Multi-pass membrane protein</topology>
    </subcellularLocation>
</comment>
<keyword evidence="7 10" id="KW-0256">Endoplasmic reticulum</keyword>
<name>A0A7R9BMC8_9CRUS</name>
<dbReference type="GO" id="GO:0005789">
    <property type="term" value="C:endoplasmic reticulum membrane"/>
    <property type="evidence" value="ECO:0007669"/>
    <property type="project" value="UniProtKB-SubCell"/>
</dbReference>